<evidence type="ECO:0000256" key="14">
    <source>
        <dbReference type="ARBA" id="ARBA00023136"/>
    </source>
</evidence>
<dbReference type="PANTHER" id="PTHR19370:SF178">
    <property type="entry name" value="CYTOCHROME-B5 REDUCTASE"/>
    <property type="match status" value="1"/>
</dbReference>
<organism evidence="19 20">
    <name type="scientific">Aspergillus carbonarius (strain ITEM 5010)</name>
    <dbReference type="NCBI Taxonomy" id="602072"/>
    <lineage>
        <taxon>Eukaryota</taxon>
        <taxon>Fungi</taxon>
        <taxon>Dikarya</taxon>
        <taxon>Ascomycota</taxon>
        <taxon>Pezizomycotina</taxon>
        <taxon>Eurotiomycetes</taxon>
        <taxon>Eurotiomycetidae</taxon>
        <taxon>Eurotiales</taxon>
        <taxon>Aspergillaceae</taxon>
        <taxon>Aspergillus</taxon>
        <taxon>Aspergillus subgen. Circumdati</taxon>
    </lineage>
</organism>
<evidence type="ECO:0000256" key="5">
    <source>
        <dbReference type="ARBA" id="ARBA00022630"/>
    </source>
</evidence>
<evidence type="ECO:0000256" key="4">
    <source>
        <dbReference type="ARBA" id="ARBA00022617"/>
    </source>
</evidence>
<evidence type="ECO:0000256" key="16">
    <source>
        <dbReference type="RuleBase" id="RU362121"/>
    </source>
</evidence>
<evidence type="ECO:0000259" key="18">
    <source>
        <dbReference type="PROSITE" id="PS51384"/>
    </source>
</evidence>
<dbReference type="InterPro" id="IPR008333">
    <property type="entry name" value="Cbr1-like_FAD-bd_dom"/>
</dbReference>
<dbReference type="Pfam" id="PF00173">
    <property type="entry name" value="Cyt-b5"/>
    <property type="match status" value="1"/>
</dbReference>
<dbReference type="Gene3D" id="3.10.120.10">
    <property type="entry name" value="Cytochrome b5-like heme/steroid binding domain"/>
    <property type="match status" value="1"/>
</dbReference>
<keyword evidence="14 16" id="KW-0472">Membrane</keyword>
<dbReference type="InterPro" id="IPR039261">
    <property type="entry name" value="FNR_nucleotide-bd"/>
</dbReference>
<name>A0A1R3RLM9_ASPC5</name>
<dbReference type="SMART" id="SM01117">
    <property type="entry name" value="Cyt-b5"/>
    <property type="match status" value="1"/>
</dbReference>
<dbReference type="PROSITE" id="PS00191">
    <property type="entry name" value="CYTOCHROME_B5_1"/>
    <property type="match status" value="1"/>
</dbReference>
<dbReference type="FunFam" id="3.10.120.10:FF:000002">
    <property type="entry name" value="Cytochrome b5 type B"/>
    <property type="match status" value="1"/>
</dbReference>
<keyword evidence="4 16" id="KW-0349">Heme</keyword>
<dbReference type="InterPro" id="IPR017938">
    <property type="entry name" value="Riboflavin_synthase-like_b-brl"/>
</dbReference>
<feature type="binding site" evidence="15">
    <location>
        <position position="349"/>
    </location>
    <ligand>
        <name>FAD</name>
        <dbReference type="ChEBI" id="CHEBI:57692"/>
    </ligand>
</feature>
<reference evidence="20" key="1">
    <citation type="journal article" date="2017" name="Genome Biol.">
        <title>Comparative genomics reveals high biological diversity and specific adaptations in the industrially and medically important fungal genus Aspergillus.</title>
        <authorList>
            <person name="de Vries R.P."/>
            <person name="Riley R."/>
            <person name="Wiebenga A."/>
            <person name="Aguilar-Osorio G."/>
            <person name="Amillis S."/>
            <person name="Uchima C.A."/>
            <person name="Anderluh G."/>
            <person name="Asadollahi M."/>
            <person name="Askin M."/>
            <person name="Barry K."/>
            <person name="Battaglia E."/>
            <person name="Bayram O."/>
            <person name="Benocci T."/>
            <person name="Braus-Stromeyer S.A."/>
            <person name="Caldana C."/>
            <person name="Canovas D."/>
            <person name="Cerqueira G.C."/>
            <person name="Chen F."/>
            <person name="Chen W."/>
            <person name="Choi C."/>
            <person name="Clum A."/>
            <person name="Dos Santos R.A."/>
            <person name="Damasio A.R."/>
            <person name="Diallinas G."/>
            <person name="Emri T."/>
            <person name="Fekete E."/>
            <person name="Flipphi M."/>
            <person name="Freyberg S."/>
            <person name="Gallo A."/>
            <person name="Gournas C."/>
            <person name="Habgood R."/>
            <person name="Hainaut M."/>
            <person name="Harispe M.L."/>
            <person name="Henrissat B."/>
            <person name="Hilden K.S."/>
            <person name="Hope R."/>
            <person name="Hossain A."/>
            <person name="Karabika E."/>
            <person name="Karaffa L."/>
            <person name="Karanyi Z."/>
            <person name="Krasevec N."/>
            <person name="Kuo A."/>
            <person name="Kusch H."/>
            <person name="LaButti K."/>
            <person name="Lagendijk E.L."/>
            <person name="Lapidus A."/>
            <person name="Levasseur A."/>
            <person name="Lindquist E."/>
            <person name="Lipzen A."/>
            <person name="Logrieco A.F."/>
            <person name="MacCabe A."/>
            <person name="Maekelae M.R."/>
            <person name="Malavazi I."/>
            <person name="Melin P."/>
            <person name="Meyer V."/>
            <person name="Mielnichuk N."/>
            <person name="Miskei M."/>
            <person name="Molnar A.P."/>
            <person name="Mule G."/>
            <person name="Ngan C.Y."/>
            <person name="Orejas M."/>
            <person name="Orosz E."/>
            <person name="Ouedraogo J.P."/>
            <person name="Overkamp K.M."/>
            <person name="Park H.-S."/>
            <person name="Perrone G."/>
            <person name="Piumi F."/>
            <person name="Punt P.J."/>
            <person name="Ram A.F."/>
            <person name="Ramon A."/>
            <person name="Rauscher S."/>
            <person name="Record E."/>
            <person name="Riano-Pachon D.M."/>
            <person name="Robert V."/>
            <person name="Roehrig J."/>
            <person name="Ruller R."/>
            <person name="Salamov A."/>
            <person name="Salih N.S."/>
            <person name="Samson R.A."/>
            <person name="Sandor E."/>
            <person name="Sanguinetti M."/>
            <person name="Schuetze T."/>
            <person name="Sepcic K."/>
            <person name="Shelest E."/>
            <person name="Sherlock G."/>
            <person name="Sophianopoulou V."/>
            <person name="Squina F.M."/>
            <person name="Sun H."/>
            <person name="Susca A."/>
            <person name="Todd R.B."/>
            <person name="Tsang A."/>
            <person name="Unkles S.E."/>
            <person name="van de Wiele N."/>
            <person name="van Rossen-Uffink D."/>
            <person name="Oliveira J.V."/>
            <person name="Vesth T.C."/>
            <person name="Visser J."/>
            <person name="Yu J.-H."/>
            <person name="Zhou M."/>
            <person name="Andersen M.R."/>
            <person name="Archer D.B."/>
            <person name="Baker S.E."/>
            <person name="Benoit I."/>
            <person name="Brakhage A.A."/>
            <person name="Braus G.H."/>
            <person name="Fischer R."/>
            <person name="Frisvad J.C."/>
            <person name="Goldman G.H."/>
            <person name="Houbraken J."/>
            <person name="Oakley B."/>
            <person name="Pocsi I."/>
            <person name="Scazzocchio C."/>
            <person name="Seiboth B."/>
            <person name="vanKuyk P.A."/>
            <person name="Wortman J."/>
            <person name="Dyer P.S."/>
            <person name="Grigoriev I.V."/>
        </authorList>
    </citation>
    <scope>NUCLEOTIDE SEQUENCE [LARGE SCALE GENOMIC DNA]</scope>
    <source>
        <strain evidence="20">ITEM 5010</strain>
    </source>
</reference>
<dbReference type="PRINTS" id="PR00363">
    <property type="entry name" value="CYTOCHROMEB5"/>
</dbReference>
<evidence type="ECO:0000256" key="11">
    <source>
        <dbReference type="ARBA" id="ARBA00023002"/>
    </source>
</evidence>
<evidence type="ECO:0000256" key="12">
    <source>
        <dbReference type="ARBA" id="ARBA00023004"/>
    </source>
</evidence>
<keyword evidence="20" id="KW-1185">Reference proteome</keyword>
<dbReference type="PRINTS" id="PR00406">
    <property type="entry name" value="CYTB5RDTASE"/>
</dbReference>
<keyword evidence="13" id="KW-0520">NAD</keyword>
<dbReference type="PROSITE" id="PS51384">
    <property type="entry name" value="FAD_FR"/>
    <property type="match status" value="1"/>
</dbReference>
<dbReference type="GO" id="GO:0016491">
    <property type="term" value="F:oxidoreductase activity"/>
    <property type="evidence" value="ECO:0007669"/>
    <property type="project" value="UniProtKB-KW"/>
</dbReference>
<dbReference type="STRING" id="602072.A0A1R3RLM9"/>
<dbReference type="PRINTS" id="PR00371">
    <property type="entry name" value="FPNCR"/>
</dbReference>
<dbReference type="Pfam" id="PF00175">
    <property type="entry name" value="NAD_binding_1"/>
    <property type="match status" value="1"/>
</dbReference>
<keyword evidence="10 16" id="KW-1133">Transmembrane helix</keyword>
<feature type="transmembrane region" description="Helical" evidence="16">
    <location>
        <begin position="164"/>
        <end position="188"/>
    </location>
</feature>
<dbReference type="SUPFAM" id="SSF55856">
    <property type="entry name" value="Cytochrome b5-like heme/steroid binding domain"/>
    <property type="match status" value="1"/>
</dbReference>
<evidence type="ECO:0000256" key="7">
    <source>
        <dbReference type="ARBA" id="ARBA00022723"/>
    </source>
</evidence>
<dbReference type="PROSITE" id="PS50255">
    <property type="entry name" value="CYTOCHROME_B5_2"/>
    <property type="match status" value="1"/>
</dbReference>
<evidence type="ECO:0000313" key="20">
    <source>
        <dbReference type="Proteomes" id="UP000188318"/>
    </source>
</evidence>
<dbReference type="GO" id="GO:0020037">
    <property type="term" value="F:heme binding"/>
    <property type="evidence" value="ECO:0007669"/>
    <property type="project" value="UniProtKB-UniRule"/>
</dbReference>
<dbReference type="GO" id="GO:0046872">
    <property type="term" value="F:metal ion binding"/>
    <property type="evidence" value="ECO:0007669"/>
    <property type="project" value="UniProtKB-UniRule"/>
</dbReference>
<comment type="similarity">
    <text evidence="16">Belongs to the cytochrome b5 family.</text>
</comment>
<dbReference type="FunFam" id="3.40.50.80:FF:000019">
    <property type="entry name" value="NADH-cytochrome b5 reductase"/>
    <property type="match status" value="1"/>
</dbReference>
<evidence type="ECO:0000256" key="10">
    <source>
        <dbReference type="ARBA" id="ARBA00022989"/>
    </source>
</evidence>
<keyword evidence="8" id="KW-0496">Mitochondrion</keyword>
<dbReference type="Proteomes" id="UP000188318">
    <property type="component" value="Unassembled WGS sequence"/>
</dbReference>
<dbReference type="InterPro" id="IPR017927">
    <property type="entry name" value="FAD-bd_FR_type"/>
</dbReference>
<sequence length="472" mass="51349">MSAIREYTTDEVAAHNARDDLWVTINGKVYDVTKYVRDHPGGPDVLIDVAGADATEAYEDVGHSEDADEILEAFLIGTLKDARERTRPKAVRLIQPATPSPPVSSTKTKSSVRSAALATVSAGSVVLSLYFSCRSYSTLPASWPSFTGVQTSLGSLIRSPQTPFAFGGFYTGFAAATAISSAIGGIVGSKLSQMTQIKSGFTQYPPHVKRRRIVRSNPHLAKGFLDPKEYKSLPLIRKDTLSPSVFKFVFQLPNPQDVVGLPIGQHVAIRANVNGTMVSRSYTPTSNNLDKGVLELVIKCYPDGLLTGQHLANLEVGDMIQLRGPKGAMKYTKGICTKIGMIAGGTGITPMYQLIRAICEDATDLTSISLIYANRTEEDILLRRELDAFAQRYPQNLKIWYMLDHPSQDWPFGKGYVTPEIMKERLPSSSPDTKIMLCGPPGMVNASKKALVSMGFQAPGAVAKMSDQVFCF</sequence>
<dbReference type="GO" id="GO:0005741">
    <property type="term" value="C:mitochondrial outer membrane"/>
    <property type="evidence" value="ECO:0007669"/>
    <property type="project" value="UniProtKB-SubCell"/>
</dbReference>
<keyword evidence="7 16" id="KW-0479">Metal-binding</keyword>
<evidence type="ECO:0000256" key="15">
    <source>
        <dbReference type="PIRSR" id="PIRSR601834-1"/>
    </source>
</evidence>
<dbReference type="InterPro" id="IPR036400">
    <property type="entry name" value="Cyt_B5-like_heme/steroid_sf"/>
</dbReference>
<keyword evidence="8" id="KW-1000">Mitochondrion outer membrane</keyword>
<dbReference type="InterPro" id="IPR018506">
    <property type="entry name" value="Cyt_B5_heme-BS"/>
</dbReference>
<dbReference type="VEuPathDB" id="FungiDB:ASPCADRAFT_207868"/>
<keyword evidence="12 16" id="KW-0408">Iron</keyword>
<gene>
    <name evidence="19" type="ORF">ASPCADRAFT_207868</name>
</gene>
<feature type="binding site" evidence="15">
    <location>
        <position position="299"/>
    </location>
    <ligand>
        <name>FAD</name>
        <dbReference type="ChEBI" id="CHEBI:57692"/>
    </ligand>
</feature>
<keyword evidence="9 15" id="KW-0274">FAD</keyword>
<keyword evidence="5 15" id="KW-0285">Flavoprotein</keyword>
<feature type="domain" description="FAD-binding FR-type" evidence="18">
    <location>
        <begin position="228"/>
        <end position="332"/>
    </location>
</feature>
<dbReference type="SUPFAM" id="SSF52343">
    <property type="entry name" value="Ferredoxin reductase-like, C-terminal NADP-linked domain"/>
    <property type="match status" value="1"/>
</dbReference>
<evidence type="ECO:0000256" key="3">
    <source>
        <dbReference type="ARBA" id="ARBA00006105"/>
    </source>
</evidence>
<comment type="similarity">
    <text evidence="3">Belongs to the flavoprotein pyridine nucleotide cytochrome reductase family.</text>
</comment>
<evidence type="ECO:0000313" key="19">
    <source>
        <dbReference type="EMBL" id="OOF95394.1"/>
    </source>
</evidence>
<evidence type="ECO:0000256" key="8">
    <source>
        <dbReference type="ARBA" id="ARBA00022787"/>
    </source>
</evidence>
<dbReference type="Pfam" id="PF00970">
    <property type="entry name" value="FAD_binding_6"/>
    <property type="match status" value="1"/>
</dbReference>
<dbReference type="Gene3D" id="2.40.30.10">
    <property type="entry name" value="Translation factors"/>
    <property type="match status" value="1"/>
</dbReference>
<evidence type="ECO:0000256" key="1">
    <source>
        <dbReference type="ARBA" id="ARBA00001974"/>
    </source>
</evidence>
<evidence type="ECO:0000256" key="9">
    <source>
        <dbReference type="ARBA" id="ARBA00022827"/>
    </source>
</evidence>
<dbReference type="SUPFAM" id="SSF63380">
    <property type="entry name" value="Riboflavin synthase domain-like"/>
    <property type="match status" value="1"/>
</dbReference>
<protein>
    <recommendedName>
        <fullName evidence="21">Cytochrome-b5 reductase</fullName>
    </recommendedName>
</protein>
<evidence type="ECO:0000256" key="6">
    <source>
        <dbReference type="ARBA" id="ARBA00022692"/>
    </source>
</evidence>
<dbReference type="AlphaFoldDB" id="A0A1R3RLM9"/>
<dbReference type="InterPro" id="IPR001834">
    <property type="entry name" value="CBR-like"/>
</dbReference>
<feature type="binding site" evidence="15">
    <location>
        <position position="280"/>
    </location>
    <ligand>
        <name>FAD</name>
        <dbReference type="ChEBI" id="CHEBI:57692"/>
    </ligand>
</feature>
<dbReference type="OMA" id="ERFSCTN"/>
<dbReference type="InterPro" id="IPR001433">
    <property type="entry name" value="OxRdtase_FAD/NAD-bd"/>
</dbReference>
<dbReference type="InterPro" id="IPR001709">
    <property type="entry name" value="Flavoprot_Pyr_Nucl_cyt_Rdtase"/>
</dbReference>
<dbReference type="OrthoDB" id="432685at2759"/>
<evidence type="ECO:0008006" key="21">
    <source>
        <dbReference type="Google" id="ProtNLM"/>
    </source>
</evidence>
<dbReference type="Gene3D" id="3.40.50.80">
    <property type="entry name" value="Nucleotide-binding domain of ferredoxin-NADP reductase (FNR) module"/>
    <property type="match status" value="1"/>
</dbReference>
<dbReference type="GO" id="GO:0005783">
    <property type="term" value="C:endoplasmic reticulum"/>
    <property type="evidence" value="ECO:0007669"/>
    <property type="project" value="TreeGrafter"/>
</dbReference>
<keyword evidence="6 16" id="KW-0812">Transmembrane</keyword>
<dbReference type="PANTHER" id="PTHR19370">
    <property type="entry name" value="NADH-CYTOCHROME B5 REDUCTASE"/>
    <property type="match status" value="1"/>
</dbReference>
<evidence type="ECO:0000256" key="13">
    <source>
        <dbReference type="ARBA" id="ARBA00023027"/>
    </source>
</evidence>
<evidence type="ECO:0000256" key="2">
    <source>
        <dbReference type="ARBA" id="ARBA00004572"/>
    </source>
</evidence>
<evidence type="ECO:0000259" key="17">
    <source>
        <dbReference type="PROSITE" id="PS50255"/>
    </source>
</evidence>
<accession>A0A1R3RLM9</accession>
<comment type="subcellular location">
    <subcellularLocation>
        <location evidence="2">Mitochondrion outer membrane</location>
        <topology evidence="2">Single-pass membrane protein</topology>
    </subcellularLocation>
</comment>
<dbReference type="CDD" id="cd06183">
    <property type="entry name" value="cyt_b5_reduct_like"/>
    <property type="match status" value="1"/>
</dbReference>
<feature type="binding site" evidence="15">
    <location>
        <position position="282"/>
    </location>
    <ligand>
        <name>FAD</name>
        <dbReference type="ChEBI" id="CHEBI:57692"/>
    </ligand>
</feature>
<dbReference type="EMBL" id="KV907500">
    <property type="protein sequence ID" value="OOF95394.1"/>
    <property type="molecule type" value="Genomic_DNA"/>
</dbReference>
<feature type="binding site" evidence="15">
    <location>
        <position position="297"/>
    </location>
    <ligand>
        <name>FAD</name>
        <dbReference type="ChEBI" id="CHEBI:57692"/>
    </ligand>
</feature>
<comment type="cofactor">
    <cofactor evidence="1 15">
        <name>FAD</name>
        <dbReference type="ChEBI" id="CHEBI:57692"/>
    </cofactor>
</comment>
<dbReference type="InterPro" id="IPR001199">
    <property type="entry name" value="Cyt_B5-like_heme/steroid-bd"/>
</dbReference>
<feature type="domain" description="Cytochrome b5 heme-binding" evidence="17">
    <location>
        <begin position="4"/>
        <end position="80"/>
    </location>
</feature>
<proteinExistence type="inferred from homology"/>
<keyword evidence="11" id="KW-0560">Oxidoreductase</keyword>